<comment type="caution">
    <text evidence="4">The sequence shown here is derived from an EMBL/GenBank/DDBJ whole genome shotgun (WGS) entry which is preliminary data.</text>
</comment>
<feature type="compositionally biased region" description="Acidic residues" evidence="2">
    <location>
        <begin position="136"/>
        <end position="157"/>
    </location>
</feature>
<keyword evidence="1" id="KW-0862">Zinc</keyword>
<dbReference type="AlphaFoldDB" id="A0AAD8VPE7"/>
<feature type="region of interest" description="Disordered" evidence="2">
    <location>
        <begin position="113"/>
        <end position="159"/>
    </location>
</feature>
<keyword evidence="1" id="KW-0863">Zinc-finger</keyword>
<dbReference type="EMBL" id="JAUUTY010000007">
    <property type="protein sequence ID" value="KAK1611973.1"/>
    <property type="molecule type" value="Genomic_DNA"/>
</dbReference>
<dbReference type="GO" id="GO:0008270">
    <property type="term" value="F:zinc ion binding"/>
    <property type="evidence" value="ECO:0007669"/>
    <property type="project" value="UniProtKB-KW"/>
</dbReference>
<keyword evidence="5" id="KW-1185">Reference proteome</keyword>
<feature type="region of interest" description="Disordered" evidence="2">
    <location>
        <begin position="344"/>
        <end position="363"/>
    </location>
</feature>
<feature type="compositionally biased region" description="Basic and acidic residues" evidence="2">
    <location>
        <begin position="345"/>
        <end position="359"/>
    </location>
</feature>
<dbReference type="Gene3D" id="3.30.40.10">
    <property type="entry name" value="Zinc/RING finger domain, C3HC4 (zinc finger)"/>
    <property type="match status" value="1"/>
</dbReference>
<dbReference type="SUPFAM" id="SSF57850">
    <property type="entry name" value="RING/U-box"/>
    <property type="match status" value="1"/>
</dbReference>
<evidence type="ECO:0000313" key="5">
    <source>
        <dbReference type="Proteomes" id="UP001231189"/>
    </source>
</evidence>
<dbReference type="InterPro" id="IPR013083">
    <property type="entry name" value="Znf_RING/FYVE/PHD"/>
</dbReference>
<proteinExistence type="predicted"/>
<evidence type="ECO:0000256" key="2">
    <source>
        <dbReference type="SAM" id="MobiDB-lite"/>
    </source>
</evidence>
<name>A0AAD8VPE7_LOLMU</name>
<accession>A0AAD8VPE7</accession>
<feature type="domain" description="RING-type" evidence="3">
    <location>
        <begin position="374"/>
        <end position="417"/>
    </location>
</feature>
<keyword evidence="1" id="KW-0479">Metal-binding</keyword>
<dbReference type="PROSITE" id="PS50089">
    <property type="entry name" value="ZF_RING_2"/>
    <property type="match status" value="1"/>
</dbReference>
<gene>
    <name evidence="4" type="ORF">QYE76_035646</name>
</gene>
<dbReference type="InterPro" id="IPR001841">
    <property type="entry name" value="Znf_RING"/>
</dbReference>
<protein>
    <recommendedName>
        <fullName evidence="3">RING-type domain-containing protein</fullName>
    </recommendedName>
</protein>
<feature type="compositionally biased region" description="Basic and acidic residues" evidence="2">
    <location>
        <begin position="113"/>
        <end position="123"/>
    </location>
</feature>
<organism evidence="4 5">
    <name type="scientific">Lolium multiflorum</name>
    <name type="common">Italian ryegrass</name>
    <name type="synonym">Lolium perenne subsp. multiflorum</name>
    <dbReference type="NCBI Taxonomy" id="4521"/>
    <lineage>
        <taxon>Eukaryota</taxon>
        <taxon>Viridiplantae</taxon>
        <taxon>Streptophyta</taxon>
        <taxon>Embryophyta</taxon>
        <taxon>Tracheophyta</taxon>
        <taxon>Spermatophyta</taxon>
        <taxon>Magnoliopsida</taxon>
        <taxon>Liliopsida</taxon>
        <taxon>Poales</taxon>
        <taxon>Poaceae</taxon>
        <taxon>BOP clade</taxon>
        <taxon>Pooideae</taxon>
        <taxon>Poodae</taxon>
        <taxon>Poeae</taxon>
        <taxon>Poeae Chloroplast Group 2 (Poeae type)</taxon>
        <taxon>Loliodinae</taxon>
        <taxon>Loliinae</taxon>
        <taxon>Lolium</taxon>
    </lineage>
</organism>
<dbReference type="CDD" id="cd16448">
    <property type="entry name" value="RING-H2"/>
    <property type="match status" value="1"/>
</dbReference>
<sequence>MAERPVAPVRSMDDGFWLERDNHDDSAAAAASDDAVVSGFLVCDGDLQAIRDLLMGYQDQHGQDQHALLLHDDHHNDSAAAADAVVSTYIISDDDVQAIHDLLMGYQDQHGEDQHAPLLHDDHGDDEQMVTHREDSDDDDDDDDDDSEEEEESDGEFEALSLQMLHPTRHIPRFLGGSAPHFVAAGTTGGFMRVAAADAPHQEQEGGGQRHILVQYRYTRFSAASSSDGSMEARGSTREHQLRFIAAAGHGARSLDWAGASLAHLIYPDGCSKRLRELWTSLASQVSLPPGAVRIEVFVDVGILRQANSTEDSMDHMRAALEDIMEKPWPTRFTGMELNLPEPVRCGHDDNDTDGEQRPAKRRRVVATEDEDSCSVCYELLKGDDLAAWPGCGKPHVLHGACMQAVLESNPLCPMCRRDLYIKPKF</sequence>
<dbReference type="Proteomes" id="UP001231189">
    <property type="component" value="Unassembled WGS sequence"/>
</dbReference>
<evidence type="ECO:0000259" key="3">
    <source>
        <dbReference type="PROSITE" id="PS50089"/>
    </source>
</evidence>
<reference evidence="4" key="1">
    <citation type="submission" date="2023-07" db="EMBL/GenBank/DDBJ databases">
        <title>A chromosome-level genome assembly of Lolium multiflorum.</title>
        <authorList>
            <person name="Chen Y."/>
            <person name="Copetti D."/>
            <person name="Kolliker R."/>
            <person name="Studer B."/>
        </authorList>
    </citation>
    <scope>NUCLEOTIDE SEQUENCE</scope>
    <source>
        <strain evidence="4">02402/16</strain>
        <tissue evidence="4">Leaf</tissue>
    </source>
</reference>
<evidence type="ECO:0000256" key="1">
    <source>
        <dbReference type="PROSITE-ProRule" id="PRU00175"/>
    </source>
</evidence>
<dbReference type="Pfam" id="PF13639">
    <property type="entry name" value="zf-RING_2"/>
    <property type="match status" value="1"/>
</dbReference>
<evidence type="ECO:0000313" key="4">
    <source>
        <dbReference type="EMBL" id="KAK1611973.1"/>
    </source>
</evidence>